<evidence type="ECO:0000313" key="7">
    <source>
        <dbReference type="Proteomes" id="UP000095039"/>
    </source>
</evidence>
<accession>A0A1E5CDH0</accession>
<dbReference type="InterPro" id="IPR036390">
    <property type="entry name" value="WH_DNA-bd_sf"/>
</dbReference>
<dbReference type="InterPro" id="IPR005119">
    <property type="entry name" value="LysR_subst-bd"/>
</dbReference>
<dbReference type="InterPro" id="IPR036388">
    <property type="entry name" value="WH-like_DNA-bd_sf"/>
</dbReference>
<evidence type="ECO:0000259" key="5">
    <source>
        <dbReference type="PROSITE" id="PS50931"/>
    </source>
</evidence>
<keyword evidence="4" id="KW-0804">Transcription</keyword>
<proteinExistence type="inferred from homology"/>
<dbReference type="Proteomes" id="UP000095039">
    <property type="component" value="Unassembled WGS sequence"/>
</dbReference>
<dbReference type="GO" id="GO:0003677">
    <property type="term" value="F:DNA binding"/>
    <property type="evidence" value="ECO:0007669"/>
    <property type="project" value="UniProtKB-KW"/>
</dbReference>
<feature type="domain" description="HTH lysR-type" evidence="5">
    <location>
        <begin position="9"/>
        <end position="66"/>
    </location>
</feature>
<reference evidence="6 7" key="1">
    <citation type="journal article" date="2012" name="Science">
        <title>Ecological populations of bacteria act as socially cohesive units of antibiotic production and resistance.</title>
        <authorList>
            <person name="Cordero O.X."/>
            <person name="Wildschutte H."/>
            <person name="Kirkup B."/>
            <person name="Proehl S."/>
            <person name="Ngo L."/>
            <person name="Hussain F."/>
            <person name="Le Roux F."/>
            <person name="Mincer T."/>
            <person name="Polz M.F."/>
        </authorList>
    </citation>
    <scope>NUCLEOTIDE SEQUENCE [LARGE SCALE GENOMIC DNA]</scope>
    <source>
        <strain evidence="6 7">FF-454</strain>
    </source>
</reference>
<comment type="caution">
    <text evidence="6">The sequence shown here is derived from an EMBL/GenBank/DDBJ whole genome shotgun (WGS) entry which is preliminary data.</text>
</comment>
<dbReference type="SUPFAM" id="SSF53850">
    <property type="entry name" value="Periplasmic binding protein-like II"/>
    <property type="match status" value="1"/>
</dbReference>
<name>A0A1E5CDH0_9GAMM</name>
<comment type="similarity">
    <text evidence="1">Belongs to the LysR transcriptional regulatory family.</text>
</comment>
<dbReference type="Pfam" id="PF03466">
    <property type="entry name" value="LysR_substrate"/>
    <property type="match status" value="1"/>
</dbReference>
<dbReference type="PANTHER" id="PTHR30118">
    <property type="entry name" value="HTH-TYPE TRANSCRIPTIONAL REGULATOR LEUO-RELATED"/>
    <property type="match status" value="1"/>
</dbReference>
<sequence length="322" mass="36561">MNLNHLLRYDLNMLICLHILLEECNVTRTAQRLHLSQSAVSKSLAKLREQFDDPLFNRTSRGLHPTAKALSLKPALKNLLNHLDGLTISDAFNPATSDRRFHFALVESAYPLLMPRFLGEILDAAPSITLDTQAWGAGTFDAMARGEVDFGITGKDLNPADAMLTLMPPKGIVYEELYQDHQKVIVRQGHPLLSKRWNMESYLKQRHIQVRCDGSDRWLLDYKLAERGLERDIAMYVPDFNSAASLCTHTDLVFTAPSHFANAVAKQLDLVVTSLPEPLPPMAYTLFWHQSQESDPGHRWLRQLIISRCRYMTEIAAAEENR</sequence>
<dbReference type="CDD" id="cd08417">
    <property type="entry name" value="PBP2_Nitroaromatics_like"/>
    <property type="match status" value="1"/>
</dbReference>
<dbReference type="InterPro" id="IPR000847">
    <property type="entry name" value="LysR_HTH_N"/>
</dbReference>
<dbReference type="Gene3D" id="1.10.10.10">
    <property type="entry name" value="Winged helix-like DNA-binding domain superfamily/Winged helix DNA-binding domain"/>
    <property type="match status" value="1"/>
</dbReference>
<dbReference type="SUPFAM" id="SSF46785">
    <property type="entry name" value="Winged helix' DNA-binding domain"/>
    <property type="match status" value="1"/>
</dbReference>
<gene>
    <name evidence="6" type="ORF">A1OK_06805</name>
</gene>
<organism evidence="6 7">
    <name type="scientific">Enterovibrio norvegicus FF-454</name>
    <dbReference type="NCBI Taxonomy" id="1185651"/>
    <lineage>
        <taxon>Bacteria</taxon>
        <taxon>Pseudomonadati</taxon>
        <taxon>Pseudomonadota</taxon>
        <taxon>Gammaproteobacteria</taxon>
        <taxon>Vibrionales</taxon>
        <taxon>Vibrionaceae</taxon>
        <taxon>Enterovibrio</taxon>
    </lineage>
</organism>
<dbReference type="InterPro" id="IPR037402">
    <property type="entry name" value="YidZ_PBP2"/>
</dbReference>
<dbReference type="EMBL" id="AJWN02000021">
    <property type="protein sequence ID" value="OEE63558.1"/>
    <property type="molecule type" value="Genomic_DNA"/>
</dbReference>
<evidence type="ECO:0000256" key="3">
    <source>
        <dbReference type="ARBA" id="ARBA00023125"/>
    </source>
</evidence>
<protein>
    <submittedName>
        <fullName evidence="6">LysR family transcriptional regulator</fullName>
    </submittedName>
</protein>
<evidence type="ECO:0000256" key="1">
    <source>
        <dbReference type="ARBA" id="ARBA00009437"/>
    </source>
</evidence>
<dbReference type="PROSITE" id="PS50931">
    <property type="entry name" value="HTH_LYSR"/>
    <property type="match status" value="1"/>
</dbReference>
<dbReference type="PANTHER" id="PTHR30118:SF7">
    <property type="entry name" value="TRANSCRIPTIONAL REGULATOR LYSR FAMILY"/>
    <property type="match status" value="1"/>
</dbReference>
<dbReference type="Pfam" id="PF00126">
    <property type="entry name" value="HTH_1"/>
    <property type="match status" value="1"/>
</dbReference>
<evidence type="ECO:0000256" key="4">
    <source>
        <dbReference type="ARBA" id="ARBA00023163"/>
    </source>
</evidence>
<dbReference type="Gene3D" id="3.40.190.10">
    <property type="entry name" value="Periplasmic binding protein-like II"/>
    <property type="match status" value="2"/>
</dbReference>
<dbReference type="InterPro" id="IPR050389">
    <property type="entry name" value="LysR-type_TF"/>
</dbReference>
<dbReference type="PRINTS" id="PR00039">
    <property type="entry name" value="HTHLYSR"/>
</dbReference>
<dbReference type="GO" id="GO:0003700">
    <property type="term" value="F:DNA-binding transcription factor activity"/>
    <property type="evidence" value="ECO:0007669"/>
    <property type="project" value="InterPro"/>
</dbReference>
<dbReference type="AlphaFoldDB" id="A0A1E5CDH0"/>
<dbReference type="RefSeq" id="WP_016959511.1">
    <property type="nucleotide sequence ID" value="NZ_AJWN02000021.1"/>
</dbReference>
<keyword evidence="7" id="KW-1185">Reference proteome</keyword>
<evidence type="ECO:0000313" key="6">
    <source>
        <dbReference type="EMBL" id="OEE63558.1"/>
    </source>
</evidence>
<keyword evidence="2" id="KW-0805">Transcription regulation</keyword>
<keyword evidence="3" id="KW-0238">DNA-binding</keyword>
<evidence type="ECO:0000256" key="2">
    <source>
        <dbReference type="ARBA" id="ARBA00023015"/>
    </source>
</evidence>